<evidence type="ECO:0000256" key="12">
    <source>
        <dbReference type="ARBA" id="ARBA00093423"/>
    </source>
</evidence>
<comment type="function">
    <text evidence="12">Protein-lysine N-methyltransferase. Monomethylates PRMT5, modulating its transcriptional activity. May also act as a histone methyltransferase. Plays a critical role in cardiac development. Acts as a key epigenetic regulator of gene expression during cardiac development via its dual activities as a methyltransferase and negative regulator of HDAC1.</text>
</comment>
<keyword evidence="5" id="KW-0808">Transferase</keyword>
<evidence type="ECO:0000256" key="7">
    <source>
        <dbReference type="ARBA" id="ARBA00022723"/>
    </source>
</evidence>
<dbReference type="AlphaFoldDB" id="A0AAV2R100"/>
<dbReference type="GO" id="GO:0042826">
    <property type="term" value="F:histone deacetylase binding"/>
    <property type="evidence" value="ECO:0007669"/>
    <property type="project" value="TreeGrafter"/>
</dbReference>
<feature type="non-terminal residue" evidence="18">
    <location>
        <position position="509"/>
    </location>
</feature>
<gene>
    <name evidence="18" type="ORF">MNOR_LOCUS19550</name>
</gene>
<evidence type="ECO:0000313" key="19">
    <source>
        <dbReference type="Proteomes" id="UP001497623"/>
    </source>
</evidence>
<dbReference type="Gene3D" id="6.10.140.2220">
    <property type="match status" value="1"/>
</dbReference>
<feature type="domain" description="SET" evidence="16">
    <location>
        <begin position="147"/>
        <end position="436"/>
    </location>
</feature>
<keyword evidence="6" id="KW-0949">S-adenosyl-L-methionine</keyword>
<dbReference type="PROSITE" id="PS50865">
    <property type="entry name" value="ZF_MYND_2"/>
    <property type="match status" value="1"/>
</dbReference>
<dbReference type="GO" id="GO:0005634">
    <property type="term" value="C:nucleus"/>
    <property type="evidence" value="ECO:0007669"/>
    <property type="project" value="UniProtKB-SubCell"/>
</dbReference>
<dbReference type="InterPro" id="IPR046341">
    <property type="entry name" value="SET_dom_sf"/>
</dbReference>
<evidence type="ECO:0000256" key="13">
    <source>
        <dbReference type="ARBA" id="ARBA00093635"/>
    </source>
</evidence>
<dbReference type="InterPro" id="IPR002893">
    <property type="entry name" value="Znf_MYND"/>
</dbReference>
<evidence type="ECO:0000256" key="1">
    <source>
        <dbReference type="ARBA" id="ARBA00004123"/>
    </source>
</evidence>
<keyword evidence="7" id="KW-0479">Metal-binding</keyword>
<evidence type="ECO:0000256" key="15">
    <source>
        <dbReference type="PROSITE-ProRule" id="PRU00134"/>
    </source>
</evidence>
<evidence type="ECO:0000256" key="11">
    <source>
        <dbReference type="ARBA" id="ARBA00048985"/>
    </source>
</evidence>
<comment type="subcellular location">
    <subcellularLocation>
        <location evidence="2">Cytoplasm</location>
    </subcellularLocation>
    <subcellularLocation>
        <location evidence="1">Nucleus</location>
    </subcellularLocation>
</comment>
<dbReference type="InterPro" id="IPR044421">
    <property type="entry name" value="SMYD4_SET"/>
</dbReference>
<keyword evidence="19" id="KW-1185">Reference proteome</keyword>
<name>A0AAV2R100_MEGNR</name>
<dbReference type="EMBL" id="CAXKWB010014574">
    <property type="protein sequence ID" value="CAL4111080.1"/>
    <property type="molecule type" value="Genomic_DNA"/>
</dbReference>
<reference evidence="18 19" key="1">
    <citation type="submission" date="2024-05" db="EMBL/GenBank/DDBJ databases">
        <authorList>
            <person name="Wallberg A."/>
        </authorList>
    </citation>
    <scope>NUCLEOTIDE SEQUENCE [LARGE SCALE GENOMIC DNA]</scope>
</reference>
<comment type="catalytic activity">
    <reaction evidence="11">
        <text>L-lysyl-[protein] + S-adenosyl-L-methionine = N(6)-methyl-L-lysyl-[protein] + S-adenosyl-L-homocysteine + H(+)</text>
        <dbReference type="Rhea" id="RHEA:51736"/>
        <dbReference type="Rhea" id="RHEA-COMP:9752"/>
        <dbReference type="Rhea" id="RHEA-COMP:13053"/>
        <dbReference type="ChEBI" id="CHEBI:15378"/>
        <dbReference type="ChEBI" id="CHEBI:29969"/>
        <dbReference type="ChEBI" id="CHEBI:57856"/>
        <dbReference type="ChEBI" id="CHEBI:59789"/>
        <dbReference type="ChEBI" id="CHEBI:61929"/>
    </reaction>
</comment>
<evidence type="ECO:0000256" key="5">
    <source>
        <dbReference type="ARBA" id="ARBA00022679"/>
    </source>
</evidence>
<dbReference type="PANTHER" id="PTHR46165:SF2">
    <property type="entry name" value="SET AND MYND DOMAIN-CONTAINING PROTEIN 4"/>
    <property type="match status" value="1"/>
</dbReference>
<comment type="caution">
    <text evidence="18">The sequence shown here is derived from an EMBL/GenBank/DDBJ whole genome shotgun (WGS) entry which is preliminary data.</text>
</comment>
<evidence type="ECO:0000256" key="4">
    <source>
        <dbReference type="ARBA" id="ARBA00022603"/>
    </source>
</evidence>
<dbReference type="GO" id="GO:0008276">
    <property type="term" value="F:protein methyltransferase activity"/>
    <property type="evidence" value="ECO:0007669"/>
    <property type="project" value="UniProtKB-ARBA"/>
</dbReference>
<sequence>MLSLCYATRASVLFELKQYEMCISDIDRSMSLGYPKPLQYRAFAMKNSCLTHLQNQQEDNLDQSIASIDDLKFSELTDDESVATMKRLVEQCYQSENPWNTNIPTSDDKMFKMAKNTMTQDELIFAYKNPAPPGMIDTNPHIPSISGALNLKFTPDKGRHMVAIRDITPGEVLIVEKAYMCTVDILDPTTIRTFCCTCLSRCPVPLPCPQCCKVVFCSEECRKSGWLNFHKLECENMHAMIKLGSSVLPKVYKIIAQLPFTEFKNIIPQLEKEIKNKPRHLHGFDDDSVYSSTTYPPIFHLEGNFAHRSVSQLIHLCALAFILVKMLVNSKLYFVNELGKQINPSEDDFVLVGSTAFHHMGKVLCNSAEVGEYQINVNNMKSDHDMMKVGSGIFPAICLFNHSCNPSAMVFSYGHYAVCHAVRFIPAGDEITFSYKMLYYIHDVAQRKEDMFKHYFFVCNCEACERDWKLETSMHKLSQTKLTRHRHFNAGDVTSLEREMNDIVNKFHA</sequence>
<dbReference type="InterPro" id="IPR052097">
    <property type="entry name" value="SET-MYND_domain_protein"/>
</dbReference>
<dbReference type="SMART" id="SM00317">
    <property type="entry name" value="SET"/>
    <property type="match status" value="1"/>
</dbReference>
<dbReference type="SUPFAM" id="SSF144232">
    <property type="entry name" value="HIT/MYND zinc finger-like"/>
    <property type="match status" value="1"/>
</dbReference>
<evidence type="ECO:0000256" key="10">
    <source>
        <dbReference type="ARBA" id="ARBA00023242"/>
    </source>
</evidence>
<evidence type="ECO:0000256" key="9">
    <source>
        <dbReference type="ARBA" id="ARBA00022833"/>
    </source>
</evidence>
<evidence type="ECO:0000256" key="2">
    <source>
        <dbReference type="ARBA" id="ARBA00004496"/>
    </source>
</evidence>
<dbReference type="Proteomes" id="UP001497623">
    <property type="component" value="Unassembled WGS sequence"/>
</dbReference>
<dbReference type="Gene3D" id="2.170.270.10">
    <property type="entry name" value="SET domain"/>
    <property type="match status" value="1"/>
</dbReference>
<dbReference type="SUPFAM" id="SSF82199">
    <property type="entry name" value="SET domain"/>
    <property type="match status" value="1"/>
</dbReference>
<keyword evidence="8 15" id="KW-0863">Zinc-finger</keyword>
<dbReference type="InterPro" id="IPR001214">
    <property type="entry name" value="SET_dom"/>
</dbReference>
<dbReference type="PANTHER" id="PTHR46165">
    <property type="entry name" value="SET AND MYND DOMAIN-CONTAINING PROTEIN 4"/>
    <property type="match status" value="1"/>
</dbReference>
<dbReference type="GO" id="GO:0008270">
    <property type="term" value="F:zinc ion binding"/>
    <property type="evidence" value="ECO:0007669"/>
    <property type="project" value="UniProtKB-KW"/>
</dbReference>
<feature type="domain" description="MYND-type" evidence="17">
    <location>
        <begin position="195"/>
        <end position="234"/>
    </location>
</feature>
<dbReference type="PROSITE" id="PS50280">
    <property type="entry name" value="SET"/>
    <property type="match status" value="1"/>
</dbReference>
<evidence type="ECO:0000256" key="14">
    <source>
        <dbReference type="ARBA" id="ARBA00093680"/>
    </source>
</evidence>
<dbReference type="GO" id="GO:0008170">
    <property type="term" value="F:N-methyltransferase activity"/>
    <property type="evidence" value="ECO:0007669"/>
    <property type="project" value="UniProtKB-ARBA"/>
</dbReference>
<dbReference type="GO" id="GO:0008757">
    <property type="term" value="F:S-adenosylmethionine-dependent methyltransferase activity"/>
    <property type="evidence" value="ECO:0007669"/>
    <property type="project" value="UniProtKB-ARBA"/>
</dbReference>
<dbReference type="GO" id="GO:0032259">
    <property type="term" value="P:methylation"/>
    <property type="evidence" value="ECO:0007669"/>
    <property type="project" value="UniProtKB-KW"/>
</dbReference>
<dbReference type="Gene3D" id="1.10.220.160">
    <property type="match status" value="1"/>
</dbReference>
<dbReference type="Pfam" id="PF00856">
    <property type="entry name" value="SET"/>
    <property type="match status" value="1"/>
</dbReference>
<evidence type="ECO:0000259" key="16">
    <source>
        <dbReference type="PROSITE" id="PS50280"/>
    </source>
</evidence>
<evidence type="ECO:0000259" key="17">
    <source>
        <dbReference type="PROSITE" id="PS50865"/>
    </source>
</evidence>
<protein>
    <recommendedName>
        <fullName evidence="13">Protein-lysine N-methyltransferase SMYD4</fullName>
    </recommendedName>
    <alternativeName>
        <fullName evidence="14">SET and MYND domain-containing protein 4</fullName>
    </alternativeName>
</protein>
<dbReference type="CDD" id="cd10536">
    <property type="entry name" value="SET_SMYD4"/>
    <property type="match status" value="1"/>
</dbReference>
<evidence type="ECO:0000256" key="6">
    <source>
        <dbReference type="ARBA" id="ARBA00022691"/>
    </source>
</evidence>
<accession>A0AAV2R100</accession>
<dbReference type="GO" id="GO:0005737">
    <property type="term" value="C:cytoplasm"/>
    <property type="evidence" value="ECO:0007669"/>
    <property type="project" value="UniProtKB-SubCell"/>
</dbReference>
<keyword evidence="9" id="KW-0862">Zinc</keyword>
<evidence type="ECO:0000256" key="8">
    <source>
        <dbReference type="ARBA" id="ARBA00022771"/>
    </source>
</evidence>
<keyword evidence="10" id="KW-0539">Nucleus</keyword>
<organism evidence="18 19">
    <name type="scientific">Meganyctiphanes norvegica</name>
    <name type="common">Northern krill</name>
    <name type="synonym">Thysanopoda norvegica</name>
    <dbReference type="NCBI Taxonomy" id="48144"/>
    <lineage>
        <taxon>Eukaryota</taxon>
        <taxon>Metazoa</taxon>
        <taxon>Ecdysozoa</taxon>
        <taxon>Arthropoda</taxon>
        <taxon>Crustacea</taxon>
        <taxon>Multicrustacea</taxon>
        <taxon>Malacostraca</taxon>
        <taxon>Eumalacostraca</taxon>
        <taxon>Eucarida</taxon>
        <taxon>Euphausiacea</taxon>
        <taxon>Euphausiidae</taxon>
        <taxon>Meganyctiphanes</taxon>
    </lineage>
</organism>
<evidence type="ECO:0000313" key="18">
    <source>
        <dbReference type="EMBL" id="CAL4111080.1"/>
    </source>
</evidence>
<dbReference type="PROSITE" id="PS01360">
    <property type="entry name" value="ZF_MYND_1"/>
    <property type="match status" value="1"/>
</dbReference>
<proteinExistence type="predicted"/>
<keyword evidence="3" id="KW-0963">Cytoplasm</keyword>
<keyword evidence="4" id="KW-0489">Methyltransferase</keyword>
<evidence type="ECO:0000256" key="3">
    <source>
        <dbReference type="ARBA" id="ARBA00022490"/>
    </source>
</evidence>